<organism evidence="6 7">
    <name type="scientific">Rotaria magnacalcarata</name>
    <dbReference type="NCBI Taxonomy" id="392030"/>
    <lineage>
        <taxon>Eukaryota</taxon>
        <taxon>Metazoa</taxon>
        <taxon>Spiralia</taxon>
        <taxon>Gnathifera</taxon>
        <taxon>Rotifera</taxon>
        <taxon>Eurotatoria</taxon>
        <taxon>Bdelloidea</taxon>
        <taxon>Philodinida</taxon>
        <taxon>Philodinidae</taxon>
        <taxon>Rotaria</taxon>
    </lineage>
</organism>
<dbReference type="GO" id="GO:0005507">
    <property type="term" value="F:copper ion binding"/>
    <property type="evidence" value="ECO:0007669"/>
    <property type="project" value="InterPro"/>
</dbReference>
<dbReference type="SUPFAM" id="SSF49742">
    <property type="entry name" value="PHM/PNGase F"/>
    <property type="match status" value="2"/>
</dbReference>
<sequence>MGQQSFRGTSIMQSCVIIQFLLLLLVKVEKSDGISSPIKPFTTYKNSAELERNVADLWWTVDDAEREIMFELHVKTTGWIALGISPAGGMSGADIGVGWVDWAGKVHFQDRYAFSTLRPVIDNTTTDWFHLQGREQNGWTSIQFKRLLDTCDSMDVSIRSGTNVLIFAYGLVDPDMSRSDGDIAYHDSRRGSRMIPLRSYGSPSLEEKFVELDSFEFRASNYHVPSDESTYYCKVYKAPNHFQTKRHAIAVSIKGGQHKVLIDPTNRDLIHHMVVYECDPAATFDDANLPDDACDNVYVQVPLCMSNSASVWAIGGDDLEEFPEEAGYPVGGNFPVKYYVLEIHYDNPKRALNRTDSSGIRFYMGKELRQHDIGFLSFGTGPNPASLAIPPQVNRFIVDSYCDPKASQHLPESGITVLSAFPHTHLQGQSIWTKLIRNNKAVQYLFNAEAYNFNYQFENVLTKPIKLYRGDAFATRCVYNTMNKKEITLGGLRTKDEMCLHIFSYYPRMSNYYSCFTRNDMLAWQTVLNTSSPIIDNSALRQLLLDVKWTPALAIKWQEFYNNASRVNYFGSAGHFEEEFFSVLPKYEDLKSLGCKKQ</sequence>
<dbReference type="Gene3D" id="2.60.120.230">
    <property type="match status" value="1"/>
</dbReference>
<gene>
    <name evidence="6" type="ORF">MBJ925_LOCUS1500</name>
</gene>
<keyword evidence="2" id="KW-1015">Disulfide bond</keyword>
<dbReference type="Pfam" id="PF03351">
    <property type="entry name" value="DOMON"/>
    <property type="match status" value="1"/>
</dbReference>
<dbReference type="Gene3D" id="2.60.40.1210">
    <property type="entry name" value="Cellobiose dehydrogenase, cytochrome domain"/>
    <property type="match status" value="1"/>
</dbReference>
<dbReference type="PANTHER" id="PTHR10157:SF23">
    <property type="entry name" value="MOXD1 HOMOLOG 1"/>
    <property type="match status" value="1"/>
</dbReference>
<reference evidence="6" key="1">
    <citation type="submission" date="2021-02" db="EMBL/GenBank/DDBJ databases">
        <authorList>
            <person name="Nowell W R."/>
        </authorList>
    </citation>
    <scope>NUCLEOTIDE SEQUENCE</scope>
</reference>
<dbReference type="InterPro" id="IPR000323">
    <property type="entry name" value="Cu2_ascorb_mOase_N"/>
</dbReference>
<dbReference type="Gene3D" id="2.60.120.310">
    <property type="entry name" value="Copper type II, ascorbate-dependent monooxygenase, N-terminal domain"/>
    <property type="match status" value="1"/>
</dbReference>
<proteinExistence type="inferred from homology"/>
<dbReference type="InterPro" id="IPR024548">
    <property type="entry name" value="Cu2_monoox_C"/>
</dbReference>
<evidence type="ECO:0000256" key="1">
    <source>
        <dbReference type="ARBA" id="ARBA00010676"/>
    </source>
</evidence>
<feature type="chain" id="PRO_5032919979" description="DOMON domain-containing protein" evidence="4">
    <location>
        <begin position="34"/>
        <end position="598"/>
    </location>
</feature>
<dbReference type="InterPro" id="IPR014784">
    <property type="entry name" value="Cu2_ascorb_mOase-like_C"/>
</dbReference>
<keyword evidence="4" id="KW-0732">Signal</keyword>
<dbReference type="GO" id="GO:0004500">
    <property type="term" value="F:dopamine beta-monooxygenase activity"/>
    <property type="evidence" value="ECO:0007669"/>
    <property type="project" value="InterPro"/>
</dbReference>
<evidence type="ECO:0000256" key="3">
    <source>
        <dbReference type="ARBA" id="ARBA00023180"/>
    </source>
</evidence>
<feature type="domain" description="DOMON" evidence="5">
    <location>
        <begin position="53"/>
        <end position="170"/>
    </location>
</feature>
<dbReference type="InterPro" id="IPR036939">
    <property type="entry name" value="Cu2_ascorb_mOase_N_sf"/>
</dbReference>
<accession>A0A816KQE7</accession>
<comment type="similarity">
    <text evidence="1">Belongs to the copper type II ascorbate-dependent monooxygenase family.</text>
</comment>
<dbReference type="SUPFAM" id="SSF49344">
    <property type="entry name" value="CBD9-like"/>
    <property type="match status" value="1"/>
</dbReference>
<dbReference type="FunFam" id="2.60.120.230:FF:000001">
    <property type="entry name" value="Monooxygenase, DBH-like 1"/>
    <property type="match status" value="1"/>
</dbReference>
<dbReference type="CDD" id="cd09631">
    <property type="entry name" value="DOMON_DOH"/>
    <property type="match status" value="1"/>
</dbReference>
<protein>
    <recommendedName>
        <fullName evidence="5">DOMON domain-containing protein</fullName>
    </recommendedName>
</protein>
<dbReference type="EMBL" id="CAJNRE010000095">
    <property type="protein sequence ID" value="CAF1918211.1"/>
    <property type="molecule type" value="Genomic_DNA"/>
</dbReference>
<keyword evidence="3" id="KW-0325">Glycoprotein</keyword>
<dbReference type="InterPro" id="IPR005018">
    <property type="entry name" value="DOMON_domain"/>
</dbReference>
<dbReference type="Proteomes" id="UP000663824">
    <property type="component" value="Unassembled WGS sequence"/>
</dbReference>
<dbReference type="InterPro" id="IPR008977">
    <property type="entry name" value="PHM/PNGase_F_dom_sf"/>
</dbReference>
<dbReference type="PANTHER" id="PTHR10157">
    <property type="entry name" value="DOPAMINE BETA HYDROXYLASE RELATED"/>
    <property type="match status" value="1"/>
</dbReference>
<evidence type="ECO:0000313" key="7">
    <source>
        <dbReference type="Proteomes" id="UP000663824"/>
    </source>
</evidence>
<evidence type="ECO:0000256" key="2">
    <source>
        <dbReference type="ARBA" id="ARBA00023157"/>
    </source>
</evidence>
<feature type="signal peptide" evidence="4">
    <location>
        <begin position="1"/>
        <end position="33"/>
    </location>
</feature>
<dbReference type="SMART" id="SM00664">
    <property type="entry name" value="DoH"/>
    <property type="match status" value="1"/>
</dbReference>
<dbReference type="InterPro" id="IPR045266">
    <property type="entry name" value="DOH_DOMON"/>
</dbReference>
<comment type="caution">
    <text evidence="6">The sequence shown here is derived from an EMBL/GenBank/DDBJ whole genome shotgun (WGS) entry which is preliminary data.</text>
</comment>
<dbReference type="PROSITE" id="PS50836">
    <property type="entry name" value="DOMON"/>
    <property type="match status" value="1"/>
</dbReference>
<dbReference type="Pfam" id="PF01082">
    <property type="entry name" value="Cu2_monooxygen"/>
    <property type="match status" value="1"/>
</dbReference>
<dbReference type="InterPro" id="IPR000945">
    <property type="entry name" value="DBH-like"/>
</dbReference>
<dbReference type="Pfam" id="PF03712">
    <property type="entry name" value="Cu2_monoox_C"/>
    <property type="match status" value="1"/>
</dbReference>
<evidence type="ECO:0000256" key="4">
    <source>
        <dbReference type="SAM" id="SignalP"/>
    </source>
</evidence>
<evidence type="ECO:0000313" key="6">
    <source>
        <dbReference type="EMBL" id="CAF1918211.1"/>
    </source>
</evidence>
<name>A0A816KQE7_9BILA</name>
<evidence type="ECO:0000259" key="5">
    <source>
        <dbReference type="PROSITE" id="PS50836"/>
    </source>
</evidence>
<dbReference type="AlphaFoldDB" id="A0A816KQE7"/>